<gene>
    <name evidence="2" type="ORF">NEF87_004406</name>
</gene>
<sequence>MPNKKIIRRVPHLTTTEEKELAKLLDIETSDEIIEEPIPEINEEDIITTLHLSPAGYPIKPLDAPERSEVTVNKDLRLFQAYASEQWAGLTVKLDDFIFDQLLIPDFAFKIQKIIPAHANKITSETNFVILKKDRPQLRFQKIAFNEIIGNDQAKNKADIIVEYLKNPDKFGEWAPKNILFHGPPGTGKTLTAKAIASAADCAFIAKKGTTLIGLHVGDGASKIHGLFEEARNLKPSIIFIDELDSIGLNRSYQSVRGDVIEVATALLAELDGLDPSDGVITIAATNGIELLDIGLRNRFEEEIEFPLPKEEERIEMLELFCQKLPQKYEIDFAQIARLTEGWSGRALHEKLVKIVVHQAFREKKKIVTTAMLKSIIESVNKQSSRKNAPSEFFA</sequence>
<name>A0ABY6HZX0_9ARCH</name>
<keyword evidence="2" id="KW-0378">Hydrolase</keyword>
<dbReference type="InterPro" id="IPR027417">
    <property type="entry name" value="P-loop_NTPase"/>
</dbReference>
<accession>A0ABY6HZX0</accession>
<dbReference type="CDD" id="cd19481">
    <property type="entry name" value="RecA-like_protease"/>
    <property type="match status" value="1"/>
</dbReference>
<dbReference type="InterPro" id="IPR057408">
    <property type="entry name" value="PRS2_C_AAA_lid"/>
</dbReference>
<feature type="domain" description="AAA+ ATPase" evidence="1">
    <location>
        <begin position="175"/>
        <end position="310"/>
    </location>
</feature>
<evidence type="ECO:0000313" key="2">
    <source>
        <dbReference type="EMBL" id="UYP48121.1"/>
    </source>
</evidence>
<dbReference type="Pfam" id="PF23902">
    <property type="entry name" value="AAA_lid_PRS2_C"/>
    <property type="match status" value="1"/>
</dbReference>
<protein>
    <submittedName>
        <fullName evidence="2">ATP-dependent zinc metalloprotease FtsH</fullName>
        <ecNumber evidence="2">3.4.24.-</ecNumber>
    </submittedName>
</protein>
<dbReference type="Pfam" id="PF23900">
    <property type="entry name" value="PRS2_N"/>
    <property type="match status" value="1"/>
</dbReference>
<dbReference type="EC" id="3.4.24.-" evidence="2"/>
<dbReference type="InterPro" id="IPR003959">
    <property type="entry name" value="ATPase_AAA_core"/>
</dbReference>
<dbReference type="GO" id="GO:0008237">
    <property type="term" value="F:metallopeptidase activity"/>
    <property type="evidence" value="ECO:0007669"/>
    <property type="project" value="UniProtKB-KW"/>
</dbReference>
<evidence type="ECO:0000313" key="3">
    <source>
        <dbReference type="Proteomes" id="UP001208689"/>
    </source>
</evidence>
<dbReference type="InterPro" id="IPR003593">
    <property type="entry name" value="AAA+_ATPase"/>
</dbReference>
<keyword evidence="2" id="KW-0482">Metalloprotease</keyword>
<dbReference type="InterPro" id="IPR057405">
    <property type="entry name" value="PRS2-like_N"/>
</dbReference>
<dbReference type="Pfam" id="PF00004">
    <property type="entry name" value="AAA"/>
    <property type="match status" value="1"/>
</dbReference>
<keyword evidence="3" id="KW-1185">Reference proteome</keyword>
<dbReference type="SMART" id="SM00382">
    <property type="entry name" value="AAA"/>
    <property type="match status" value="1"/>
</dbReference>
<reference evidence="2" key="1">
    <citation type="submission" date="2022-09" db="EMBL/GenBank/DDBJ databases">
        <title>Actin cytoskeleton and complex cell architecture in an #Asgard archaeon.</title>
        <authorList>
            <person name="Ponce Toledo R.I."/>
            <person name="Schleper C."/>
            <person name="Rodrigues Oliveira T."/>
            <person name="Wollweber F."/>
            <person name="Xu J."/>
            <person name="Rittmann S."/>
            <person name="Klingl A."/>
            <person name="Pilhofer M."/>
        </authorList>
    </citation>
    <scope>NUCLEOTIDE SEQUENCE</scope>
    <source>
        <strain evidence="2">B-35</strain>
    </source>
</reference>
<dbReference type="Gene3D" id="3.40.50.300">
    <property type="entry name" value="P-loop containing nucleotide triphosphate hydrolases"/>
    <property type="match status" value="1"/>
</dbReference>
<organism evidence="2 3">
    <name type="scientific">Candidatus Lokiarchaeum ossiferum</name>
    <dbReference type="NCBI Taxonomy" id="2951803"/>
    <lineage>
        <taxon>Archaea</taxon>
        <taxon>Promethearchaeati</taxon>
        <taxon>Promethearchaeota</taxon>
        <taxon>Promethearchaeia</taxon>
        <taxon>Promethearchaeales</taxon>
        <taxon>Promethearchaeaceae</taxon>
        <taxon>Candidatus Lokiarchaeum</taxon>
    </lineage>
</organism>
<dbReference type="EMBL" id="CP104013">
    <property type="protein sequence ID" value="UYP48121.1"/>
    <property type="molecule type" value="Genomic_DNA"/>
</dbReference>
<evidence type="ECO:0000259" key="1">
    <source>
        <dbReference type="SMART" id="SM00382"/>
    </source>
</evidence>
<dbReference type="PANTHER" id="PTHR23076">
    <property type="entry name" value="METALLOPROTEASE M41 FTSH"/>
    <property type="match status" value="1"/>
</dbReference>
<dbReference type="Gene3D" id="1.10.8.60">
    <property type="match status" value="1"/>
</dbReference>
<dbReference type="SUPFAM" id="SSF52540">
    <property type="entry name" value="P-loop containing nucleoside triphosphate hydrolases"/>
    <property type="match status" value="1"/>
</dbReference>
<proteinExistence type="predicted"/>
<dbReference type="PANTHER" id="PTHR23076:SF97">
    <property type="entry name" value="ATP-DEPENDENT ZINC METALLOPROTEASE YME1L1"/>
    <property type="match status" value="1"/>
</dbReference>
<dbReference type="Proteomes" id="UP001208689">
    <property type="component" value="Chromosome"/>
</dbReference>
<keyword evidence="2" id="KW-0645">Protease</keyword>